<reference evidence="2" key="1">
    <citation type="submission" date="2012-02" db="EMBL/GenBank/DDBJ databases">
        <title>The complete genome of Frateuria aurantia DSM 6220.</title>
        <authorList>
            <consortium name="US DOE Joint Genome Institute (JGI-PGF)"/>
            <person name="Lucas S."/>
            <person name="Copeland A."/>
            <person name="Lapidus A."/>
            <person name="Glavina del Rio T."/>
            <person name="Dalin E."/>
            <person name="Tice H."/>
            <person name="Bruce D."/>
            <person name="Goodwin L."/>
            <person name="Pitluck S."/>
            <person name="Peters L."/>
            <person name="Ovchinnikova G."/>
            <person name="Teshima H."/>
            <person name="Kyrpides N."/>
            <person name="Mavromatis K."/>
            <person name="Ivanova N."/>
            <person name="Brettin T."/>
            <person name="Detter J.C."/>
            <person name="Han C."/>
            <person name="Larimer F."/>
            <person name="Land M."/>
            <person name="Hauser L."/>
            <person name="Markowitz V."/>
            <person name="Cheng J.-F."/>
            <person name="Hugenholtz P."/>
            <person name="Woyke T."/>
            <person name="Wu D."/>
            <person name="Brambilla E."/>
            <person name="Klenk H.-P."/>
            <person name="Eisen J.A."/>
        </authorList>
    </citation>
    <scope>NUCLEOTIDE SEQUENCE</scope>
    <source>
        <strain evidence="2">DSM 6220</strain>
    </source>
</reference>
<name>H8L6T4_FRAAD</name>
<dbReference type="Proteomes" id="UP000005234">
    <property type="component" value="Chromosome"/>
</dbReference>
<protein>
    <submittedName>
        <fullName evidence="2">Uncharacterized protein</fullName>
    </submittedName>
</protein>
<evidence type="ECO:0000256" key="1">
    <source>
        <dbReference type="SAM" id="MobiDB-lite"/>
    </source>
</evidence>
<dbReference type="STRING" id="767434.Fraau_1603"/>
<feature type="region of interest" description="Disordered" evidence="1">
    <location>
        <begin position="1"/>
        <end position="52"/>
    </location>
</feature>
<accession>H8L6T4</accession>
<dbReference type="KEGG" id="fau:Fraau_1603"/>
<gene>
    <name evidence="2" type="ordered locus">Fraau_1603</name>
</gene>
<evidence type="ECO:0000313" key="3">
    <source>
        <dbReference type="Proteomes" id="UP000005234"/>
    </source>
</evidence>
<dbReference type="EMBL" id="CP003350">
    <property type="protein sequence ID" value="AFC86020.1"/>
    <property type="molecule type" value="Genomic_DNA"/>
</dbReference>
<sequence>MIVASLNDQETGEGHPQHAKNPSRASHGKTDQIPPHESGDLLTYHPCPESTS</sequence>
<dbReference type="AlphaFoldDB" id="H8L6T4"/>
<dbReference type="HOGENOM" id="CLU_3080140_0_0_6"/>
<proteinExistence type="predicted"/>
<evidence type="ECO:0000313" key="2">
    <source>
        <dbReference type="EMBL" id="AFC86020.1"/>
    </source>
</evidence>
<keyword evidence="3" id="KW-1185">Reference proteome</keyword>
<organism evidence="2 3">
    <name type="scientific">Frateuria aurantia (strain ATCC 33424 / DSM 6220 / KCTC 2777 / LMG 1558 / NBRC 3245 / NCIMB 13370)</name>
    <name type="common">Acetobacter aurantius</name>
    <dbReference type="NCBI Taxonomy" id="767434"/>
    <lineage>
        <taxon>Bacteria</taxon>
        <taxon>Pseudomonadati</taxon>
        <taxon>Pseudomonadota</taxon>
        <taxon>Gammaproteobacteria</taxon>
        <taxon>Lysobacterales</taxon>
        <taxon>Rhodanobacteraceae</taxon>
        <taxon>Frateuria</taxon>
    </lineage>
</organism>